<keyword evidence="2" id="KW-1185">Reference proteome</keyword>
<proteinExistence type="predicted"/>
<protein>
    <submittedName>
        <fullName evidence="1">Uncharacterized protein</fullName>
    </submittedName>
</protein>
<accession>A0A3S5A0F9</accession>
<reference evidence="1" key="1">
    <citation type="submission" date="2018-11" db="EMBL/GenBank/DDBJ databases">
        <authorList>
            <consortium name="Pathogen Informatics"/>
        </authorList>
    </citation>
    <scope>NUCLEOTIDE SEQUENCE</scope>
</reference>
<comment type="caution">
    <text evidence="1">The sequence shown here is derived from an EMBL/GenBank/DDBJ whole genome shotgun (WGS) entry which is preliminary data.</text>
</comment>
<name>A0A3S5A0F9_9PLAT</name>
<dbReference type="AlphaFoldDB" id="A0A3S5A0F9"/>
<dbReference type="Proteomes" id="UP000784294">
    <property type="component" value="Unassembled WGS sequence"/>
</dbReference>
<evidence type="ECO:0000313" key="1">
    <source>
        <dbReference type="EMBL" id="VEL24378.1"/>
    </source>
</evidence>
<gene>
    <name evidence="1" type="ORF">PXEA_LOCUS17818</name>
</gene>
<evidence type="ECO:0000313" key="2">
    <source>
        <dbReference type="Proteomes" id="UP000784294"/>
    </source>
</evidence>
<organism evidence="1 2">
    <name type="scientific">Protopolystoma xenopodis</name>
    <dbReference type="NCBI Taxonomy" id="117903"/>
    <lineage>
        <taxon>Eukaryota</taxon>
        <taxon>Metazoa</taxon>
        <taxon>Spiralia</taxon>
        <taxon>Lophotrochozoa</taxon>
        <taxon>Platyhelminthes</taxon>
        <taxon>Monogenea</taxon>
        <taxon>Polyopisthocotylea</taxon>
        <taxon>Polystomatidea</taxon>
        <taxon>Polystomatidae</taxon>
        <taxon>Protopolystoma</taxon>
    </lineage>
</organism>
<sequence>MKEEKGYLDVVRQFAREVVDFSSQYGEEGGSTYTVSNLTGPPTVYPLHSDGVSACVFRTYGTWWRECPSALPLIAPHLSPPGFSSEDYVDIFLDCPVILRRIEIFETYNPGSVVRILACCRGVGGPSGNPIIKRCKLSDNADQELLNNQVPVIDVQDSGPVNARRLHWVTIWKTDEPCTKTRCVNGFSREVI</sequence>
<dbReference type="EMBL" id="CAAALY010067465">
    <property type="protein sequence ID" value="VEL24378.1"/>
    <property type="molecule type" value="Genomic_DNA"/>
</dbReference>
<dbReference type="OrthoDB" id="2153609at2759"/>